<evidence type="ECO:0000256" key="1">
    <source>
        <dbReference type="ARBA" id="ARBA00000971"/>
    </source>
</evidence>
<evidence type="ECO:0000259" key="7">
    <source>
        <dbReference type="PROSITE" id="PS50198"/>
    </source>
</evidence>
<dbReference type="SUPFAM" id="SSF54534">
    <property type="entry name" value="FKBP-like"/>
    <property type="match status" value="2"/>
</dbReference>
<dbReference type="EC" id="5.2.1.8" evidence="2"/>
<comment type="catalytic activity">
    <reaction evidence="1">
        <text>[protein]-peptidylproline (omega=180) = [protein]-peptidylproline (omega=0)</text>
        <dbReference type="Rhea" id="RHEA:16237"/>
        <dbReference type="Rhea" id="RHEA-COMP:10747"/>
        <dbReference type="Rhea" id="RHEA-COMP:10748"/>
        <dbReference type="ChEBI" id="CHEBI:83833"/>
        <dbReference type="ChEBI" id="CHEBI:83834"/>
        <dbReference type="EC" id="5.2.1.8"/>
    </reaction>
</comment>
<name>A0A2T1FGT7_9CYAN</name>
<proteinExistence type="predicted"/>
<accession>A0A2T1FGT7</accession>
<evidence type="ECO:0000313" key="8">
    <source>
        <dbReference type="EMBL" id="PSB44212.1"/>
    </source>
</evidence>
<keyword evidence="9" id="KW-1185">Reference proteome</keyword>
<dbReference type="AlphaFoldDB" id="A0A2T1FGT7"/>
<sequence length="499" mass="57202">MGFSNNFSILDRSMLTNESESNFINTLSPSDDRPPDLTPTSEKRILNLDLGHDRISSDLVVEQLAEYRLLSQQVEEIILDKLLTQAAIDLNIHIDYSSAEFEERYTLNRQSRSYRGMNSAQLTAISERELKLQKFKELRWGDRVAAYFQTHQPQLDRVTISTIEVDDSFIANELFFRINADEQSFAEIALEYSQDAYRQTGGTIGPVFFRELSPKIGGVVRKLQPGELSIPLLMGGKYRLIRLDRLEPAQLNAQMHKLLLDELFTTWFKAEMAVDDNLGLDLAPDLIVNCLSRSKLLIPYLRSTIVRETLTKWQQSAEYQLLLASAPPIESDLDSSQSIAEPLPRSVILQQYQQAQWGHLLNSRFLQSKSQLDRVLFSAIQVKDFHLAVELSARVGEREQSLTKLAIDYSQHPTAKMGGTVGPIQLAQLHPLIYRHLIALKPKQLSPIFQLDGNYVFLRLECWLPVKFDRQIQQHFLNEFFEQWLEQQVAERIGLIVLA</sequence>
<evidence type="ECO:0000256" key="6">
    <source>
        <dbReference type="PROSITE-ProRule" id="PRU00278"/>
    </source>
</evidence>
<feature type="domain" description="PpiC" evidence="7">
    <location>
        <begin position="153"/>
        <end position="245"/>
    </location>
</feature>
<dbReference type="PANTHER" id="PTHR47245:SF1">
    <property type="entry name" value="FOLDASE PROTEIN PRSA"/>
    <property type="match status" value="1"/>
</dbReference>
<comment type="caution">
    <text evidence="8">The sequence shown here is derived from an EMBL/GenBank/DDBJ whole genome shotgun (WGS) entry which is preliminary data.</text>
</comment>
<evidence type="ECO:0000313" key="9">
    <source>
        <dbReference type="Proteomes" id="UP000238937"/>
    </source>
</evidence>
<dbReference type="OrthoDB" id="507969at2"/>
<evidence type="ECO:0000256" key="4">
    <source>
        <dbReference type="ARBA" id="ARBA00023110"/>
    </source>
</evidence>
<gene>
    <name evidence="8" type="ORF">C7B77_25780</name>
</gene>
<evidence type="ECO:0000256" key="3">
    <source>
        <dbReference type="ARBA" id="ARBA00022729"/>
    </source>
</evidence>
<keyword evidence="4 6" id="KW-0697">Rotamase</keyword>
<protein>
    <recommendedName>
        <fullName evidence="2">peptidylprolyl isomerase</fullName>
        <ecNumber evidence="2">5.2.1.8</ecNumber>
    </recommendedName>
</protein>
<evidence type="ECO:0000256" key="2">
    <source>
        <dbReference type="ARBA" id="ARBA00013194"/>
    </source>
</evidence>
<dbReference type="Proteomes" id="UP000238937">
    <property type="component" value="Unassembled WGS sequence"/>
</dbReference>
<dbReference type="Pfam" id="PF00639">
    <property type="entry name" value="Rotamase"/>
    <property type="match status" value="2"/>
</dbReference>
<reference evidence="8 9" key="1">
    <citation type="submission" date="2018-03" db="EMBL/GenBank/DDBJ databases">
        <title>The ancient ancestry and fast evolution of plastids.</title>
        <authorList>
            <person name="Moore K.R."/>
            <person name="Magnabosco C."/>
            <person name="Momper L."/>
            <person name="Gold D.A."/>
            <person name="Bosak T."/>
            <person name="Fournier G.P."/>
        </authorList>
    </citation>
    <scope>NUCLEOTIDE SEQUENCE [LARGE SCALE GENOMIC DNA]</scope>
    <source>
        <strain evidence="8 9">CCALA 037</strain>
    </source>
</reference>
<keyword evidence="3" id="KW-0732">Signal</keyword>
<dbReference type="InterPro" id="IPR050245">
    <property type="entry name" value="PrsA_foldase"/>
</dbReference>
<dbReference type="Gene3D" id="3.10.50.40">
    <property type="match status" value="2"/>
</dbReference>
<dbReference type="InterPro" id="IPR000297">
    <property type="entry name" value="PPIase_PpiC"/>
</dbReference>
<evidence type="ECO:0000256" key="5">
    <source>
        <dbReference type="ARBA" id="ARBA00023235"/>
    </source>
</evidence>
<keyword evidence="5 6" id="KW-0413">Isomerase</keyword>
<dbReference type="PROSITE" id="PS50198">
    <property type="entry name" value="PPIC_PPIASE_2"/>
    <property type="match status" value="2"/>
</dbReference>
<dbReference type="GO" id="GO:0003755">
    <property type="term" value="F:peptidyl-prolyl cis-trans isomerase activity"/>
    <property type="evidence" value="ECO:0007669"/>
    <property type="project" value="UniProtKB-KW"/>
</dbReference>
<feature type="domain" description="PpiC" evidence="7">
    <location>
        <begin position="372"/>
        <end position="462"/>
    </location>
</feature>
<dbReference type="InterPro" id="IPR046357">
    <property type="entry name" value="PPIase_dom_sf"/>
</dbReference>
<organism evidence="8 9">
    <name type="scientific">Chamaesiphon polymorphus CCALA 037</name>
    <dbReference type="NCBI Taxonomy" id="2107692"/>
    <lineage>
        <taxon>Bacteria</taxon>
        <taxon>Bacillati</taxon>
        <taxon>Cyanobacteriota</taxon>
        <taxon>Cyanophyceae</taxon>
        <taxon>Gomontiellales</taxon>
        <taxon>Chamaesiphonaceae</taxon>
        <taxon>Chamaesiphon</taxon>
    </lineage>
</organism>
<dbReference type="EMBL" id="PVWO01000529">
    <property type="protein sequence ID" value="PSB44212.1"/>
    <property type="molecule type" value="Genomic_DNA"/>
</dbReference>
<dbReference type="PANTHER" id="PTHR47245">
    <property type="entry name" value="PEPTIDYLPROLYL ISOMERASE"/>
    <property type="match status" value="1"/>
</dbReference>